<comment type="caution">
    <text evidence="2">The sequence shown here is derived from an EMBL/GenBank/DDBJ whole genome shotgun (WGS) entry which is preliminary data.</text>
</comment>
<dbReference type="AlphaFoldDB" id="A0A927ARJ4"/>
<proteinExistence type="predicted"/>
<sequence>MQTIDKRISAGLLAFWALYFSIVLLSNSADALKSLSILPTGWPFASGNYELIVKVLSIYSSPVWVAVGLFVGVILWEALGAFLFWKAFLEMIRQTPSHKVAIHRAFGITLGLWAAFLLSDEIFLAYLVGDITTTHFNLLIAELASFILIRL</sequence>
<organism evidence="2 3">
    <name type="scientific">Spirosoma profusum</name>
    <dbReference type="NCBI Taxonomy" id="2771354"/>
    <lineage>
        <taxon>Bacteria</taxon>
        <taxon>Pseudomonadati</taxon>
        <taxon>Bacteroidota</taxon>
        <taxon>Cytophagia</taxon>
        <taxon>Cytophagales</taxon>
        <taxon>Cytophagaceae</taxon>
        <taxon>Spirosoma</taxon>
    </lineage>
</organism>
<accession>A0A927ARJ4</accession>
<name>A0A927ARJ4_9BACT</name>
<feature type="transmembrane region" description="Helical" evidence="1">
    <location>
        <begin position="63"/>
        <end position="89"/>
    </location>
</feature>
<keyword evidence="1" id="KW-1133">Transmembrane helix</keyword>
<reference evidence="2" key="1">
    <citation type="submission" date="2020-09" db="EMBL/GenBank/DDBJ databases">
        <authorList>
            <person name="Kim M.K."/>
        </authorList>
    </citation>
    <scope>NUCLEOTIDE SEQUENCE</scope>
    <source>
        <strain evidence="2">BT702</strain>
    </source>
</reference>
<dbReference type="EMBL" id="JACWZY010000014">
    <property type="protein sequence ID" value="MBD2702341.1"/>
    <property type="molecule type" value="Genomic_DNA"/>
</dbReference>
<gene>
    <name evidence="2" type="ORF">IC229_16955</name>
</gene>
<keyword evidence="1" id="KW-0472">Membrane</keyword>
<keyword evidence="3" id="KW-1185">Reference proteome</keyword>
<evidence type="ECO:0000256" key="1">
    <source>
        <dbReference type="SAM" id="Phobius"/>
    </source>
</evidence>
<keyword evidence="1" id="KW-0812">Transmembrane</keyword>
<feature type="transmembrane region" description="Helical" evidence="1">
    <location>
        <begin position="101"/>
        <end position="118"/>
    </location>
</feature>
<dbReference type="RefSeq" id="WP_190888197.1">
    <property type="nucleotide sequence ID" value="NZ_JACWZY010000014.1"/>
</dbReference>
<evidence type="ECO:0000313" key="2">
    <source>
        <dbReference type="EMBL" id="MBD2702341.1"/>
    </source>
</evidence>
<protein>
    <submittedName>
        <fullName evidence="2">Uncharacterized protein</fullName>
    </submittedName>
</protein>
<dbReference type="Proteomes" id="UP000598820">
    <property type="component" value="Unassembled WGS sequence"/>
</dbReference>
<evidence type="ECO:0000313" key="3">
    <source>
        <dbReference type="Proteomes" id="UP000598820"/>
    </source>
</evidence>